<feature type="compositionally biased region" description="Pro residues" evidence="5">
    <location>
        <begin position="158"/>
        <end position="171"/>
    </location>
</feature>
<dbReference type="Proteomes" id="UP001141327">
    <property type="component" value="Unassembled WGS sequence"/>
</dbReference>
<dbReference type="SUPFAM" id="SSF57903">
    <property type="entry name" value="FYVE/PHD zinc finger"/>
    <property type="match status" value="1"/>
</dbReference>
<feature type="region of interest" description="Disordered" evidence="5">
    <location>
        <begin position="89"/>
        <end position="348"/>
    </location>
</feature>
<protein>
    <recommendedName>
        <fullName evidence="6">FYVE-type domain-containing protein</fullName>
    </recommendedName>
</protein>
<keyword evidence="1" id="KW-0479">Metal-binding</keyword>
<gene>
    <name evidence="7" type="ORF">PAPYR_3429</name>
</gene>
<dbReference type="InterPro" id="IPR011011">
    <property type="entry name" value="Znf_FYVE_PHD"/>
</dbReference>
<keyword evidence="3" id="KW-0862">Zinc</keyword>
<reference evidence="7" key="1">
    <citation type="journal article" date="2022" name="bioRxiv">
        <title>Genomics of Preaxostyla Flagellates Illuminates Evolutionary Transitions and the Path Towards Mitochondrial Loss.</title>
        <authorList>
            <person name="Novak L.V.F."/>
            <person name="Treitli S.C."/>
            <person name="Pyrih J."/>
            <person name="Halakuc P."/>
            <person name="Pipaliya S.V."/>
            <person name="Vacek V."/>
            <person name="Brzon O."/>
            <person name="Soukal P."/>
            <person name="Eme L."/>
            <person name="Dacks J.B."/>
            <person name="Karnkowska A."/>
            <person name="Elias M."/>
            <person name="Hampl V."/>
        </authorList>
    </citation>
    <scope>NUCLEOTIDE SEQUENCE</scope>
    <source>
        <strain evidence="7">RCP-MX</strain>
    </source>
</reference>
<sequence>MADPRNKDHFTAVFHTAMNLINQGSECKDQGNLHDAMERANLAMEHLSEAQKLRSSLADLDPQMKQRWLVLLDQEFQRCAQLIKDCEQDSASSRESRGMFPAVSVDQPRTRRGPNPEWDSISDSVFGTGGADSPPAANLPPRTTAFPRWGPASSFAPAPAPLARTPPPVPEPARARAPSPATERPDAWPSGSGSGGSGSGGRPQRVDPDAMGAAYMQEELQRESRAAAAAPRPGGILPARVVSQPLPAPPSSFGSSEREKAAPAPLRTTGERWGGLPSFGSDSPAASPPDSPTAGSGPESPFGQPPPASGGTSGGAGGRTMPPPPLQRQSSRVPPAPALEHFRVERTTRRTGPYPAALVMTVLRRLMLQLVLTRPVSGPRGMGSPAGGWAEAVVADGPSVPLTDGGSLDGSLAQPVVTPYGAMAQVPSSGSVGSPAGESAGASPIAPTSAGSAPPSAGGAPSRLPPAPPAFASRYSPAIPAQPAPRALPPPSLPSALGPAGSPSPTATPPAPGSAGGAPPESPTGGQPADVPEPPRSASPEGPRAGGRRSGTASGRITGASEPRHLTRDDDTVLVDRIRQEAGLQRDLTISFMEAHHHKKALFAEKRSQCIQVQRLVAVFAQNPKKPKPKLCDSCRVPVGMLAGGTYCAGCSMFFCQACSRSLADKMYSARGLSDDADPRKYPVCRVCAEKLDWLELQRRVLQAQAEADSVPSKSFNLLTVSENELRGVLARAREAMDDLAAAGVAPAPAALQVRTPGRAGQGHGGGGRLSGCSWLGGRDGGRAGQGVRELMDKASALVMRIVAQTKEVTEVIERGDELGLGLTALDKVILRQLGSAFKARLKRWTDQIHALDENRALTATSIPSSGAQLQKDIVGAPR</sequence>
<keyword evidence="8" id="KW-1185">Reference proteome</keyword>
<feature type="compositionally biased region" description="Gly residues" evidence="5">
    <location>
        <begin position="192"/>
        <end position="201"/>
    </location>
</feature>
<evidence type="ECO:0000313" key="8">
    <source>
        <dbReference type="Proteomes" id="UP001141327"/>
    </source>
</evidence>
<evidence type="ECO:0000313" key="7">
    <source>
        <dbReference type="EMBL" id="KAJ4460399.1"/>
    </source>
</evidence>
<dbReference type="PANTHER" id="PTHR48125">
    <property type="entry name" value="LP07818P1"/>
    <property type="match status" value="1"/>
</dbReference>
<feature type="compositionally biased region" description="Low complexity" evidence="5">
    <location>
        <begin position="517"/>
        <end position="526"/>
    </location>
</feature>
<comment type="caution">
    <text evidence="7">The sequence shown here is derived from an EMBL/GenBank/DDBJ whole genome shotgun (WGS) entry which is preliminary data.</text>
</comment>
<accession>A0ABQ8USS0</accession>
<feature type="compositionally biased region" description="Low complexity" evidence="5">
    <location>
        <begin position="226"/>
        <end position="235"/>
    </location>
</feature>
<dbReference type="InterPro" id="IPR017455">
    <property type="entry name" value="Znf_FYVE-rel"/>
</dbReference>
<feature type="compositionally biased region" description="Pro residues" evidence="5">
    <location>
        <begin position="480"/>
        <end position="493"/>
    </location>
</feature>
<dbReference type="CDD" id="cd00065">
    <property type="entry name" value="FYVE_like_SF"/>
    <property type="match status" value="1"/>
</dbReference>
<feature type="compositionally biased region" description="Low complexity" evidence="5">
    <location>
        <begin position="470"/>
        <end position="479"/>
    </location>
</feature>
<dbReference type="EMBL" id="JAPMOS010000013">
    <property type="protein sequence ID" value="KAJ4460399.1"/>
    <property type="molecule type" value="Genomic_DNA"/>
</dbReference>
<dbReference type="PROSITE" id="PS50178">
    <property type="entry name" value="ZF_FYVE"/>
    <property type="match status" value="1"/>
</dbReference>
<evidence type="ECO:0000259" key="6">
    <source>
        <dbReference type="PROSITE" id="PS50178"/>
    </source>
</evidence>
<keyword evidence="2 4" id="KW-0863">Zinc-finger</keyword>
<dbReference type="InterPro" id="IPR013083">
    <property type="entry name" value="Znf_RING/FYVE/PHD"/>
</dbReference>
<dbReference type="PANTHER" id="PTHR48125:SF12">
    <property type="entry name" value="AT HOOK TRANSCRIPTION FACTOR FAMILY-RELATED"/>
    <property type="match status" value="1"/>
</dbReference>
<proteinExistence type="predicted"/>
<evidence type="ECO:0000256" key="4">
    <source>
        <dbReference type="PROSITE-ProRule" id="PRU00091"/>
    </source>
</evidence>
<dbReference type="Gene3D" id="3.30.40.10">
    <property type="entry name" value="Zinc/RING finger domain, C3HC4 (zinc finger)"/>
    <property type="match status" value="1"/>
</dbReference>
<evidence type="ECO:0000256" key="3">
    <source>
        <dbReference type="ARBA" id="ARBA00022833"/>
    </source>
</evidence>
<evidence type="ECO:0000256" key="5">
    <source>
        <dbReference type="SAM" id="MobiDB-lite"/>
    </source>
</evidence>
<evidence type="ECO:0000256" key="2">
    <source>
        <dbReference type="ARBA" id="ARBA00022771"/>
    </source>
</evidence>
<feature type="compositionally biased region" description="Low complexity" evidence="5">
    <location>
        <begin position="550"/>
        <end position="559"/>
    </location>
</feature>
<feature type="domain" description="FYVE-type" evidence="6">
    <location>
        <begin position="632"/>
        <end position="693"/>
    </location>
</feature>
<feature type="compositionally biased region" description="Low complexity" evidence="5">
    <location>
        <begin position="427"/>
        <end position="462"/>
    </location>
</feature>
<name>A0ABQ8USS0_9EUKA</name>
<feature type="compositionally biased region" description="Low complexity" evidence="5">
    <location>
        <begin position="494"/>
        <end position="505"/>
    </location>
</feature>
<organism evidence="7 8">
    <name type="scientific">Paratrimastix pyriformis</name>
    <dbReference type="NCBI Taxonomy" id="342808"/>
    <lineage>
        <taxon>Eukaryota</taxon>
        <taxon>Metamonada</taxon>
        <taxon>Preaxostyla</taxon>
        <taxon>Paratrimastigidae</taxon>
        <taxon>Paratrimastix</taxon>
    </lineage>
</organism>
<feature type="region of interest" description="Disordered" evidence="5">
    <location>
        <begin position="426"/>
        <end position="568"/>
    </location>
</feature>
<evidence type="ECO:0000256" key="1">
    <source>
        <dbReference type="ARBA" id="ARBA00022723"/>
    </source>
</evidence>